<feature type="transmembrane region" description="Helical" evidence="2">
    <location>
        <begin position="54"/>
        <end position="73"/>
    </location>
</feature>
<reference evidence="3" key="2">
    <citation type="submission" date="2023-05" db="EMBL/GenBank/DDBJ databases">
        <authorList>
            <consortium name="Lawrence Berkeley National Laboratory"/>
            <person name="Steindorff A."/>
            <person name="Hensen N."/>
            <person name="Bonometti L."/>
            <person name="Westerberg I."/>
            <person name="Brannstrom I.O."/>
            <person name="Guillou S."/>
            <person name="Cros-Aarteil S."/>
            <person name="Calhoun S."/>
            <person name="Haridas S."/>
            <person name="Kuo A."/>
            <person name="Mondo S."/>
            <person name="Pangilinan J."/>
            <person name="Riley R."/>
            <person name="Labutti K."/>
            <person name="Andreopoulos B."/>
            <person name="Lipzen A."/>
            <person name="Chen C."/>
            <person name="Yanf M."/>
            <person name="Daum C."/>
            <person name="Ng V."/>
            <person name="Clum A."/>
            <person name="Ohm R."/>
            <person name="Martin F."/>
            <person name="Silar P."/>
            <person name="Natvig D."/>
            <person name="Lalanne C."/>
            <person name="Gautier V."/>
            <person name="Ament-Velasquez S.L."/>
            <person name="Kruys A."/>
            <person name="Hutchinson M.I."/>
            <person name="Powell A.J."/>
            <person name="Barry K."/>
            <person name="Miller A.N."/>
            <person name="Grigoriev I.V."/>
            <person name="Debuchy R."/>
            <person name="Gladieux P."/>
            <person name="Thoren M.H."/>
            <person name="Johannesson H."/>
        </authorList>
    </citation>
    <scope>NUCLEOTIDE SEQUENCE</scope>
    <source>
        <strain evidence="3">CBS 103.79</strain>
    </source>
</reference>
<keyword evidence="2" id="KW-1133">Transmembrane helix</keyword>
<keyword evidence="4" id="KW-1185">Reference proteome</keyword>
<proteinExistence type="predicted"/>
<organism evidence="3 4">
    <name type="scientific">Staphylotrichum tortipilum</name>
    <dbReference type="NCBI Taxonomy" id="2831512"/>
    <lineage>
        <taxon>Eukaryota</taxon>
        <taxon>Fungi</taxon>
        <taxon>Dikarya</taxon>
        <taxon>Ascomycota</taxon>
        <taxon>Pezizomycotina</taxon>
        <taxon>Sordariomycetes</taxon>
        <taxon>Sordariomycetidae</taxon>
        <taxon>Sordariales</taxon>
        <taxon>Chaetomiaceae</taxon>
        <taxon>Staphylotrichum</taxon>
    </lineage>
</organism>
<keyword evidence="2" id="KW-0472">Membrane</keyword>
<sequence length="352" mass="38060">MSSPTPQAHHRPLPLPITATALPSPLLRKAAIVSLLPALPLCITHGALSHDIVPALGLVPLFFSASASLFLLVREARKVHSRGVPDLEEVGGDVVDGEGYEGRTGIEPDEEEGVDGEEGGPVLTHRILVFVVDVLLAAGLMTVLVFTWIRTGKEGDLRPELAMLAAYSTVPLLVNFLIHLFLAAREFVAGLAIPSLIEYTAWQAVSPDCPHCGSRLRPDGLPPIPWYETVSRPRVSLPPIQAPSLPRPSLPAFKLPNFSALRAPRGWKVPNWMRGRDQEYASLFVDDEQNGRDRYRDEPDEHFGDHDATASVVATGSAGPALVEEVVVAKKDKKGKSGSSPPLFGDAETTWQ</sequence>
<comment type="caution">
    <text evidence="3">The sequence shown here is derived from an EMBL/GenBank/DDBJ whole genome shotgun (WGS) entry which is preliminary data.</text>
</comment>
<keyword evidence="2" id="KW-0812">Transmembrane</keyword>
<feature type="region of interest" description="Disordered" evidence="1">
    <location>
        <begin position="330"/>
        <end position="352"/>
    </location>
</feature>
<feature type="transmembrane region" description="Helical" evidence="2">
    <location>
        <begin position="161"/>
        <end position="182"/>
    </location>
</feature>
<dbReference type="EMBL" id="MU855966">
    <property type="protein sequence ID" value="KAK3898275.1"/>
    <property type="molecule type" value="Genomic_DNA"/>
</dbReference>
<evidence type="ECO:0000313" key="4">
    <source>
        <dbReference type="Proteomes" id="UP001303889"/>
    </source>
</evidence>
<dbReference type="Proteomes" id="UP001303889">
    <property type="component" value="Unassembled WGS sequence"/>
</dbReference>
<evidence type="ECO:0000256" key="1">
    <source>
        <dbReference type="SAM" id="MobiDB-lite"/>
    </source>
</evidence>
<name>A0AAN6MCK4_9PEZI</name>
<accession>A0AAN6MCK4</accession>
<feature type="transmembrane region" description="Helical" evidence="2">
    <location>
        <begin position="127"/>
        <end position="149"/>
    </location>
</feature>
<reference evidence="3" key="1">
    <citation type="journal article" date="2023" name="Mol. Phylogenet. Evol.">
        <title>Genome-scale phylogeny and comparative genomics of the fungal order Sordariales.</title>
        <authorList>
            <person name="Hensen N."/>
            <person name="Bonometti L."/>
            <person name="Westerberg I."/>
            <person name="Brannstrom I.O."/>
            <person name="Guillou S."/>
            <person name="Cros-Aarteil S."/>
            <person name="Calhoun S."/>
            <person name="Haridas S."/>
            <person name="Kuo A."/>
            <person name="Mondo S."/>
            <person name="Pangilinan J."/>
            <person name="Riley R."/>
            <person name="LaButti K."/>
            <person name="Andreopoulos B."/>
            <person name="Lipzen A."/>
            <person name="Chen C."/>
            <person name="Yan M."/>
            <person name="Daum C."/>
            <person name="Ng V."/>
            <person name="Clum A."/>
            <person name="Steindorff A."/>
            <person name="Ohm R.A."/>
            <person name="Martin F."/>
            <person name="Silar P."/>
            <person name="Natvig D.O."/>
            <person name="Lalanne C."/>
            <person name="Gautier V."/>
            <person name="Ament-Velasquez S.L."/>
            <person name="Kruys A."/>
            <person name="Hutchinson M.I."/>
            <person name="Powell A.J."/>
            <person name="Barry K."/>
            <person name="Miller A.N."/>
            <person name="Grigoriev I.V."/>
            <person name="Debuchy R."/>
            <person name="Gladieux P."/>
            <person name="Hiltunen Thoren M."/>
            <person name="Johannesson H."/>
        </authorList>
    </citation>
    <scope>NUCLEOTIDE SEQUENCE</scope>
    <source>
        <strain evidence="3">CBS 103.79</strain>
    </source>
</reference>
<evidence type="ECO:0000313" key="3">
    <source>
        <dbReference type="EMBL" id="KAK3898275.1"/>
    </source>
</evidence>
<feature type="region of interest" description="Disordered" evidence="1">
    <location>
        <begin position="287"/>
        <end position="308"/>
    </location>
</feature>
<dbReference type="AlphaFoldDB" id="A0AAN6MCK4"/>
<evidence type="ECO:0000256" key="2">
    <source>
        <dbReference type="SAM" id="Phobius"/>
    </source>
</evidence>
<feature type="compositionally biased region" description="Basic and acidic residues" evidence="1">
    <location>
        <begin position="289"/>
        <end position="308"/>
    </location>
</feature>
<protein>
    <submittedName>
        <fullName evidence="3">Uncharacterized protein</fullName>
    </submittedName>
</protein>
<gene>
    <name evidence="3" type="ORF">C8A05DRAFT_38140</name>
</gene>